<comment type="similarity">
    <text evidence="3">Belongs to the TVP38/TMEM64 family.</text>
</comment>
<gene>
    <name evidence="13" type="ORF">EC973_008833</name>
</gene>
<name>A0A8H7BV57_9FUNG</name>
<dbReference type="AlphaFoldDB" id="A0A8H7BV57"/>
<feature type="region of interest" description="Disordered" evidence="10">
    <location>
        <begin position="169"/>
        <end position="189"/>
    </location>
</feature>
<evidence type="ECO:0000256" key="3">
    <source>
        <dbReference type="ARBA" id="ARBA00008640"/>
    </source>
</evidence>
<feature type="transmembrane region" description="Helical" evidence="11">
    <location>
        <begin position="72"/>
        <end position="97"/>
    </location>
</feature>
<evidence type="ECO:0000259" key="12">
    <source>
        <dbReference type="Pfam" id="PF09335"/>
    </source>
</evidence>
<dbReference type="Proteomes" id="UP000605846">
    <property type="component" value="Unassembled WGS sequence"/>
</dbReference>
<feature type="domain" description="VTT" evidence="12">
    <location>
        <begin position="7"/>
        <end position="107"/>
    </location>
</feature>
<evidence type="ECO:0000256" key="5">
    <source>
        <dbReference type="ARBA" id="ARBA00020673"/>
    </source>
</evidence>
<feature type="transmembrane region" description="Helical" evidence="11">
    <location>
        <begin position="20"/>
        <end position="43"/>
    </location>
</feature>
<evidence type="ECO:0000313" key="14">
    <source>
        <dbReference type="Proteomes" id="UP000605846"/>
    </source>
</evidence>
<dbReference type="OrthoDB" id="166803at2759"/>
<accession>A0A8H7BV57</accession>
<dbReference type="Pfam" id="PF09335">
    <property type="entry name" value="VTT_dom"/>
    <property type="match status" value="1"/>
</dbReference>
<evidence type="ECO:0000256" key="2">
    <source>
        <dbReference type="ARBA" id="ARBA00004653"/>
    </source>
</evidence>
<organism evidence="13 14">
    <name type="scientific">Apophysomyces ossiformis</name>
    <dbReference type="NCBI Taxonomy" id="679940"/>
    <lineage>
        <taxon>Eukaryota</taxon>
        <taxon>Fungi</taxon>
        <taxon>Fungi incertae sedis</taxon>
        <taxon>Mucoromycota</taxon>
        <taxon>Mucoromycotina</taxon>
        <taxon>Mucoromycetes</taxon>
        <taxon>Mucorales</taxon>
        <taxon>Mucorineae</taxon>
        <taxon>Mucoraceae</taxon>
        <taxon>Apophysomyces</taxon>
    </lineage>
</organism>
<keyword evidence="7 11" id="KW-1133">Transmembrane helix</keyword>
<evidence type="ECO:0000256" key="11">
    <source>
        <dbReference type="SAM" id="Phobius"/>
    </source>
</evidence>
<sequence>MIGYGTYQTLSGFSFGFAKGFLVSYLSALLGAVACFLLARIWLKARVQRFMASYPNLKAVVHAVDKKGFKNLFFAATEIPILHFVLGTALTLTKIALHVYVGANLTSFAKHVLGEENELTDNERQAETIRMVAVSVGSVLALGVMVYVYKVAKRAVAEIAAETEQEEAMAFLGPSAEEEEQEEQRQWPA</sequence>
<evidence type="ECO:0000256" key="10">
    <source>
        <dbReference type="SAM" id="MobiDB-lite"/>
    </source>
</evidence>
<dbReference type="PANTHER" id="PTHR47549">
    <property type="entry name" value="GOLGI APPARATUS MEMBRANE PROTEIN TVP38-RELATED"/>
    <property type="match status" value="1"/>
</dbReference>
<comment type="subcellular location">
    <subcellularLocation>
        <location evidence="2">Golgi apparatus membrane</location>
        <topology evidence="2">Multi-pass membrane protein</topology>
    </subcellularLocation>
</comment>
<keyword evidence="9 11" id="KW-0472">Membrane</keyword>
<keyword evidence="14" id="KW-1185">Reference proteome</keyword>
<dbReference type="GO" id="GO:0000022">
    <property type="term" value="P:mitotic spindle elongation"/>
    <property type="evidence" value="ECO:0007669"/>
    <property type="project" value="TreeGrafter"/>
</dbReference>
<evidence type="ECO:0000256" key="8">
    <source>
        <dbReference type="ARBA" id="ARBA00023034"/>
    </source>
</evidence>
<dbReference type="InterPro" id="IPR032816">
    <property type="entry name" value="VTT_dom"/>
</dbReference>
<comment type="caution">
    <text evidence="13">The sequence shown here is derived from an EMBL/GenBank/DDBJ whole genome shotgun (WGS) entry which is preliminary data.</text>
</comment>
<evidence type="ECO:0000313" key="13">
    <source>
        <dbReference type="EMBL" id="KAF7731663.1"/>
    </source>
</evidence>
<dbReference type="GO" id="GO:0016192">
    <property type="term" value="P:vesicle-mediated transport"/>
    <property type="evidence" value="ECO:0007669"/>
    <property type="project" value="TreeGrafter"/>
</dbReference>
<evidence type="ECO:0000256" key="6">
    <source>
        <dbReference type="ARBA" id="ARBA00022692"/>
    </source>
</evidence>
<feature type="transmembrane region" description="Helical" evidence="11">
    <location>
        <begin position="129"/>
        <end position="149"/>
    </location>
</feature>
<comment type="function">
    <text evidence="1">Golgi membrane protein involved in vesicular trafficking and spindle migration.</text>
</comment>
<proteinExistence type="inferred from homology"/>
<evidence type="ECO:0000256" key="4">
    <source>
        <dbReference type="ARBA" id="ARBA00013533"/>
    </source>
</evidence>
<evidence type="ECO:0000256" key="7">
    <source>
        <dbReference type="ARBA" id="ARBA00022989"/>
    </source>
</evidence>
<reference evidence="13" key="1">
    <citation type="submission" date="2020-01" db="EMBL/GenBank/DDBJ databases">
        <title>Genome Sequencing of Three Apophysomyces-Like Fungal Strains Confirms a Novel Fungal Genus in the Mucoromycota with divergent Burkholderia-like Endosymbiotic Bacteria.</title>
        <authorList>
            <person name="Stajich J.E."/>
            <person name="Macias A.M."/>
            <person name="Carter-House D."/>
            <person name="Lovett B."/>
            <person name="Kasson L.R."/>
            <person name="Berry K."/>
            <person name="Grigoriev I."/>
            <person name="Chang Y."/>
            <person name="Spatafora J."/>
            <person name="Kasson M.T."/>
        </authorList>
    </citation>
    <scope>NUCLEOTIDE SEQUENCE</scope>
    <source>
        <strain evidence="13">NRRL A-21654</strain>
    </source>
</reference>
<dbReference type="GO" id="GO:0000139">
    <property type="term" value="C:Golgi membrane"/>
    <property type="evidence" value="ECO:0007669"/>
    <property type="project" value="UniProtKB-SubCell"/>
</dbReference>
<keyword evidence="6 11" id="KW-0812">Transmembrane</keyword>
<dbReference type="InterPro" id="IPR051076">
    <property type="entry name" value="Golgi_membrane_TVP38/TMEM64"/>
</dbReference>
<dbReference type="PANTHER" id="PTHR47549:SF1">
    <property type="entry name" value="GOLGI APPARATUS MEMBRANE PROTEIN TVP38"/>
    <property type="match status" value="1"/>
</dbReference>
<evidence type="ECO:0000256" key="1">
    <source>
        <dbReference type="ARBA" id="ARBA00002978"/>
    </source>
</evidence>
<keyword evidence="8" id="KW-0333">Golgi apparatus</keyword>
<protein>
    <recommendedName>
        <fullName evidence="4">Golgi apparatus membrane protein TVP38</fullName>
    </recommendedName>
    <alternativeName>
        <fullName evidence="5">Golgi apparatus membrane protein tvp38</fullName>
    </alternativeName>
</protein>
<dbReference type="EMBL" id="JABAYA010000008">
    <property type="protein sequence ID" value="KAF7731663.1"/>
    <property type="molecule type" value="Genomic_DNA"/>
</dbReference>
<evidence type="ECO:0000256" key="9">
    <source>
        <dbReference type="ARBA" id="ARBA00023136"/>
    </source>
</evidence>